<dbReference type="SMART" id="SM00895">
    <property type="entry name" value="FCD"/>
    <property type="match status" value="1"/>
</dbReference>
<dbReference type="PRINTS" id="PR00035">
    <property type="entry name" value="HTHGNTR"/>
</dbReference>
<comment type="caution">
    <text evidence="5">The sequence shown here is derived from an EMBL/GenBank/DDBJ whole genome shotgun (WGS) entry which is preliminary data.</text>
</comment>
<dbReference type="Proteomes" id="UP001165541">
    <property type="component" value="Unassembled WGS sequence"/>
</dbReference>
<evidence type="ECO:0000256" key="1">
    <source>
        <dbReference type="ARBA" id="ARBA00023015"/>
    </source>
</evidence>
<dbReference type="EMBL" id="JAMKFE010000008">
    <property type="protein sequence ID" value="MCM5680782.1"/>
    <property type="molecule type" value="Genomic_DNA"/>
</dbReference>
<dbReference type="Gene3D" id="1.10.10.10">
    <property type="entry name" value="Winged helix-like DNA-binding domain superfamily/Winged helix DNA-binding domain"/>
    <property type="match status" value="1"/>
</dbReference>
<dbReference type="InterPro" id="IPR036390">
    <property type="entry name" value="WH_DNA-bd_sf"/>
</dbReference>
<keyword evidence="2" id="KW-0238">DNA-binding</keyword>
<dbReference type="CDD" id="cd07377">
    <property type="entry name" value="WHTH_GntR"/>
    <property type="match status" value="1"/>
</dbReference>
<dbReference type="PROSITE" id="PS50949">
    <property type="entry name" value="HTH_GNTR"/>
    <property type="match status" value="1"/>
</dbReference>
<evidence type="ECO:0000313" key="6">
    <source>
        <dbReference type="Proteomes" id="UP001165541"/>
    </source>
</evidence>
<dbReference type="SUPFAM" id="SSF46785">
    <property type="entry name" value="Winged helix' DNA-binding domain"/>
    <property type="match status" value="1"/>
</dbReference>
<name>A0ABT0YPW5_9BURK</name>
<dbReference type="InterPro" id="IPR011711">
    <property type="entry name" value="GntR_C"/>
</dbReference>
<reference evidence="5" key="1">
    <citation type="submission" date="2022-05" db="EMBL/GenBank/DDBJ databases">
        <title>Schlegelella sp. nov., isolated from mangrove soil.</title>
        <authorList>
            <person name="Liu Y."/>
            <person name="Ge X."/>
            <person name="Liu W."/>
        </authorList>
    </citation>
    <scope>NUCLEOTIDE SEQUENCE</scope>
    <source>
        <strain evidence="5">S2-27</strain>
    </source>
</reference>
<organism evidence="5 6">
    <name type="scientific">Caldimonas mangrovi</name>
    <dbReference type="NCBI Taxonomy" id="2944811"/>
    <lineage>
        <taxon>Bacteria</taxon>
        <taxon>Pseudomonadati</taxon>
        <taxon>Pseudomonadota</taxon>
        <taxon>Betaproteobacteria</taxon>
        <taxon>Burkholderiales</taxon>
        <taxon>Sphaerotilaceae</taxon>
        <taxon>Caldimonas</taxon>
    </lineage>
</organism>
<dbReference type="InterPro" id="IPR036388">
    <property type="entry name" value="WH-like_DNA-bd_sf"/>
</dbReference>
<evidence type="ECO:0000256" key="3">
    <source>
        <dbReference type="ARBA" id="ARBA00023163"/>
    </source>
</evidence>
<keyword evidence="6" id="KW-1185">Reference proteome</keyword>
<proteinExistence type="predicted"/>
<keyword evidence="3" id="KW-0804">Transcription</keyword>
<accession>A0ABT0YPW5</accession>
<sequence length="265" mass="29135">MNLYDDLVTRQHLPAELLLAPDRLSDRLAELLRHRIDSGELRPLDRLPTEQELAERHGVSRTVVREAVSRLKSMGLLVSRQGSGVFVAPSSAARPLAFDPAVLHSLEAVVQVVEVRRALEGEVAALAASRASAEDVQRIEQALAAIDEAVAAGRDGVAEDLRFHRAVAEATGNPQFRHLLGFLEQYQRDAMKVTRANEATSRVLMEQVREEHHDIARAIAQRDVARAREAATLHMVNAARRIEEADASVRAALRDALEQPAQGQA</sequence>
<feature type="domain" description="HTH gntR-type" evidence="4">
    <location>
        <begin position="22"/>
        <end position="90"/>
    </location>
</feature>
<dbReference type="Pfam" id="PF07729">
    <property type="entry name" value="FCD"/>
    <property type="match status" value="1"/>
</dbReference>
<dbReference type="PANTHER" id="PTHR43537">
    <property type="entry name" value="TRANSCRIPTIONAL REGULATOR, GNTR FAMILY"/>
    <property type="match status" value="1"/>
</dbReference>
<dbReference type="InterPro" id="IPR008920">
    <property type="entry name" value="TF_FadR/GntR_C"/>
</dbReference>
<dbReference type="Pfam" id="PF00392">
    <property type="entry name" value="GntR"/>
    <property type="match status" value="1"/>
</dbReference>
<dbReference type="InterPro" id="IPR000524">
    <property type="entry name" value="Tscrpt_reg_HTH_GntR"/>
</dbReference>
<keyword evidence="1" id="KW-0805">Transcription regulation</keyword>
<gene>
    <name evidence="5" type="ORF">M8A51_14755</name>
</gene>
<dbReference type="PANTHER" id="PTHR43537:SF5">
    <property type="entry name" value="UXU OPERON TRANSCRIPTIONAL REGULATOR"/>
    <property type="match status" value="1"/>
</dbReference>
<dbReference type="Gene3D" id="1.20.120.530">
    <property type="entry name" value="GntR ligand-binding domain-like"/>
    <property type="match status" value="1"/>
</dbReference>
<protein>
    <submittedName>
        <fullName evidence="5">FadR family transcriptional regulator</fullName>
    </submittedName>
</protein>
<evidence type="ECO:0000313" key="5">
    <source>
        <dbReference type="EMBL" id="MCM5680782.1"/>
    </source>
</evidence>
<dbReference type="SMART" id="SM00345">
    <property type="entry name" value="HTH_GNTR"/>
    <property type="match status" value="1"/>
</dbReference>
<evidence type="ECO:0000259" key="4">
    <source>
        <dbReference type="PROSITE" id="PS50949"/>
    </source>
</evidence>
<evidence type="ECO:0000256" key="2">
    <source>
        <dbReference type="ARBA" id="ARBA00023125"/>
    </source>
</evidence>
<dbReference type="SUPFAM" id="SSF48008">
    <property type="entry name" value="GntR ligand-binding domain-like"/>
    <property type="match status" value="1"/>
</dbReference>